<dbReference type="GO" id="GO:0006508">
    <property type="term" value="P:proteolysis"/>
    <property type="evidence" value="ECO:0007669"/>
    <property type="project" value="UniProtKB-KW"/>
</dbReference>
<dbReference type="EMBL" id="CP068053">
    <property type="protein sequence ID" value="QQS99401.1"/>
    <property type="molecule type" value="Genomic_DNA"/>
</dbReference>
<feature type="domain" description="SbsC C-terminal" evidence="13">
    <location>
        <begin position="385"/>
        <end position="495"/>
    </location>
</feature>
<dbReference type="PANTHER" id="PTHR43806:SF11">
    <property type="entry name" value="CEREVISIN-RELATED"/>
    <property type="match status" value="1"/>
</dbReference>
<evidence type="ECO:0000313" key="15">
    <source>
        <dbReference type="Proteomes" id="UP000595254"/>
    </source>
</evidence>
<keyword evidence="15" id="KW-1185">Reference proteome</keyword>
<keyword evidence="9" id="KW-0106">Calcium</keyword>
<feature type="active site" description="Charge relay system" evidence="10">
    <location>
        <position position="128"/>
    </location>
</feature>
<keyword evidence="5 10" id="KW-0645">Protease</keyword>
<dbReference type="PROSITE" id="PS00138">
    <property type="entry name" value="SUBTILASE_SER"/>
    <property type="match status" value="1"/>
</dbReference>
<dbReference type="InterPro" id="IPR023827">
    <property type="entry name" value="Peptidase_S8_Asp-AS"/>
</dbReference>
<comment type="subcellular location">
    <subcellularLocation>
        <location evidence="2">Secreted</location>
    </subcellularLocation>
</comment>
<evidence type="ECO:0000256" key="4">
    <source>
        <dbReference type="ARBA" id="ARBA00022525"/>
    </source>
</evidence>
<evidence type="ECO:0000256" key="1">
    <source>
        <dbReference type="ARBA" id="ARBA00001913"/>
    </source>
</evidence>
<organism evidence="14 15">
    <name type="scientific">Peribacillus psychrosaccharolyticus</name>
    <name type="common">Bacillus psychrosaccharolyticus</name>
    <dbReference type="NCBI Taxonomy" id="1407"/>
    <lineage>
        <taxon>Bacteria</taxon>
        <taxon>Bacillati</taxon>
        <taxon>Bacillota</taxon>
        <taxon>Bacilli</taxon>
        <taxon>Bacillales</taxon>
        <taxon>Bacillaceae</taxon>
        <taxon>Peribacillus</taxon>
    </lineage>
</organism>
<keyword evidence="7 10" id="KW-0378">Hydrolase</keyword>
<feature type="active site" description="Charge relay system" evidence="10">
    <location>
        <position position="280"/>
    </location>
</feature>
<dbReference type="SUPFAM" id="SSF52743">
    <property type="entry name" value="Subtilisin-like"/>
    <property type="match status" value="1"/>
</dbReference>
<comment type="cofactor">
    <cofactor evidence="1">
        <name>Ca(2+)</name>
        <dbReference type="ChEBI" id="CHEBI:29108"/>
    </cofactor>
</comment>
<dbReference type="InterPro" id="IPR015500">
    <property type="entry name" value="Peptidase_S8_subtilisin-rel"/>
</dbReference>
<keyword evidence="4" id="KW-0964">Secreted</keyword>
<sequence>MKQLLAMVIVFVFVLAGAEAVTAAGKRYVVITGTVQQTIESKESALKLAKKSGGQVYEDKIIQIAGQQVGWGVTTIKAKKAWNLNYNGKGVKIGIIDTGVDTTHKDLRIAGGKSFIEGITSYRDNNGHGTHVAGIIGALDNKFGMIGVAPKSELYALKALNKDGTGYVSDVIDAINWCIDNKMDIINLSMGINEDIFYLKEAVDRAAAAGIVVVAAAGNEGKINVSYPARYPSVIGTGALKTSTSLATFSNRGSGITVTAPGYKIYSTLPGGFGTYSGTSMAAPFVTGTLALYKQATGLSGKKLAAKLTASSIDLGTKGKDSTFGYGRIQAPTKKLSQSPPSDEVNGRKAVESAESYVPKLRNLYNVKKEGMYYYFPEPNSPTQEKAYKEYTHAASIVKKVKNRKVRAELTKKLIEVNNHFRRINTYKQAFDYAQKLEYYQALVEDDWRNAAITNETIRNFAVLKELLNKKEPFAEAYGPSNRTAFYEWYYKPAEDLYTLIHDDLMKESY</sequence>
<dbReference type="GO" id="GO:0046872">
    <property type="term" value="F:metal ion binding"/>
    <property type="evidence" value="ECO:0007669"/>
    <property type="project" value="UniProtKB-KW"/>
</dbReference>
<dbReference type="InterPro" id="IPR036852">
    <property type="entry name" value="Peptidase_S8/S53_dom_sf"/>
</dbReference>
<dbReference type="AlphaFoldDB" id="A0A974NK87"/>
<dbReference type="PANTHER" id="PTHR43806">
    <property type="entry name" value="PEPTIDASE S8"/>
    <property type="match status" value="1"/>
</dbReference>
<evidence type="ECO:0000256" key="2">
    <source>
        <dbReference type="ARBA" id="ARBA00004613"/>
    </source>
</evidence>
<proteinExistence type="inferred from homology"/>
<comment type="similarity">
    <text evidence="3 10 11">Belongs to the peptidase S8 family.</text>
</comment>
<dbReference type="PROSITE" id="PS00136">
    <property type="entry name" value="SUBTILASE_ASP"/>
    <property type="match status" value="1"/>
</dbReference>
<evidence type="ECO:0000256" key="7">
    <source>
        <dbReference type="ARBA" id="ARBA00022801"/>
    </source>
</evidence>
<dbReference type="Pfam" id="PF00082">
    <property type="entry name" value="Peptidase_S8"/>
    <property type="match status" value="1"/>
</dbReference>
<evidence type="ECO:0000256" key="11">
    <source>
        <dbReference type="RuleBase" id="RU003355"/>
    </source>
</evidence>
<dbReference type="InterPro" id="IPR034202">
    <property type="entry name" value="Subtilisin_Carlsberg-like"/>
</dbReference>
<evidence type="ECO:0000259" key="13">
    <source>
        <dbReference type="Pfam" id="PF18058"/>
    </source>
</evidence>
<dbReference type="GO" id="GO:0005576">
    <property type="term" value="C:extracellular region"/>
    <property type="evidence" value="ECO:0007669"/>
    <property type="project" value="UniProtKB-SubCell"/>
</dbReference>
<dbReference type="RefSeq" id="WP_051387418.1">
    <property type="nucleotide sequence ID" value="NZ_CP068053.1"/>
</dbReference>
<reference evidence="14 15" key="1">
    <citation type="submission" date="2021-01" db="EMBL/GenBank/DDBJ databases">
        <title>FDA dAtabase for Regulatory Grade micrObial Sequences (FDA-ARGOS): Supporting development and validation of Infectious Disease Dx tests.</title>
        <authorList>
            <person name="Nelson B."/>
            <person name="Plummer A."/>
            <person name="Tallon L."/>
            <person name="Sadzewicz L."/>
            <person name="Zhao X."/>
            <person name="Boylan J."/>
            <person name="Ott S."/>
            <person name="Bowen H."/>
            <person name="Vavikolanu K."/>
            <person name="Mehta A."/>
            <person name="Aluvathingal J."/>
            <person name="Nadendla S."/>
            <person name="Myers T."/>
            <person name="Yan Y."/>
            <person name="Sichtig H."/>
        </authorList>
    </citation>
    <scope>NUCLEOTIDE SEQUENCE [LARGE SCALE GENOMIC DNA]</scope>
    <source>
        <strain evidence="14 15">FDAARGOS_1161</strain>
    </source>
</reference>
<gene>
    <name evidence="14" type="ORF">I6J18_17480</name>
</gene>
<keyword evidence="6" id="KW-0479">Metal-binding</keyword>
<dbReference type="InterPro" id="IPR000209">
    <property type="entry name" value="Peptidase_S8/S53_dom"/>
</dbReference>
<evidence type="ECO:0000256" key="10">
    <source>
        <dbReference type="PROSITE-ProRule" id="PRU01240"/>
    </source>
</evidence>
<keyword evidence="8 10" id="KW-0720">Serine protease</keyword>
<evidence type="ECO:0000256" key="8">
    <source>
        <dbReference type="ARBA" id="ARBA00022825"/>
    </source>
</evidence>
<dbReference type="InterPro" id="IPR041378">
    <property type="entry name" value="S-layer_SbsC_C"/>
</dbReference>
<dbReference type="InterPro" id="IPR023828">
    <property type="entry name" value="Peptidase_S8_Ser-AS"/>
</dbReference>
<dbReference type="InterPro" id="IPR022398">
    <property type="entry name" value="Peptidase_S8_His-AS"/>
</dbReference>
<evidence type="ECO:0000259" key="12">
    <source>
        <dbReference type="Pfam" id="PF00082"/>
    </source>
</evidence>
<name>A0A974NK87_PERPY</name>
<feature type="active site" description="Charge relay system" evidence="10">
    <location>
        <position position="97"/>
    </location>
</feature>
<evidence type="ECO:0000256" key="5">
    <source>
        <dbReference type="ARBA" id="ARBA00022670"/>
    </source>
</evidence>
<dbReference type="KEGG" id="ppsr:I6J18_17480"/>
<dbReference type="PRINTS" id="PR00723">
    <property type="entry name" value="SUBTILISIN"/>
</dbReference>
<dbReference type="GO" id="GO:0004252">
    <property type="term" value="F:serine-type endopeptidase activity"/>
    <property type="evidence" value="ECO:0007669"/>
    <property type="project" value="UniProtKB-UniRule"/>
</dbReference>
<protein>
    <submittedName>
        <fullName evidence="14">S8 family serine peptidase</fullName>
    </submittedName>
</protein>
<dbReference type="PROSITE" id="PS00137">
    <property type="entry name" value="SUBTILASE_HIS"/>
    <property type="match status" value="1"/>
</dbReference>
<dbReference type="CDD" id="cd07477">
    <property type="entry name" value="Peptidases_S8_Subtilisin_subset"/>
    <property type="match status" value="1"/>
</dbReference>
<dbReference type="Gene3D" id="3.40.50.200">
    <property type="entry name" value="Peptidase S8/S53 domain"/>
    <property type="match status" value="1"/>
</dbReference>
<evidence type="ECO:0000313" key="14">
    <source>
        <dbReference type="EMBL" id="QQS99401.1"/>
    </source>
</evidence>
<dbReference type="Pfam" id="PF18058">
    <property type="entry name" value="SbsC_C"/>
    <property type="match status" value="1"/>
</dbReference>
<feature type="domain" description="Peptidase S8/S53" evidence="12">
    <location>
        <begin position="88"/>
        <end position="327"/>
    </location>
</feature>
<accession>A0A974NK87</accession>
<evidence type="ECO:0000256" key="6">
    <source>
        <dbReference type="ARBA" id="ARBA00022723"/>
    </source>
</evidence>
<dbReference type="InterPro" id="IPR050131">
    <property type="entry name" value="Peptidase_S8_subtilisin-like"/>
</dbReference>
<dbReference type="PROSITE" id="PS51892">
    <property type="entry name" value="SUBTILASE"/>
    <property type="match status" value="1"/>
</dbReference>
<evidence type="ECO:0000256" key="3">
    <source>
        <dbReference type="ARBA" id="ARBA00011073"/>
    </source>
</evidence>
<evidence type="ECO:0000256" key="9">
    <source>
        <dbReference type="ARBA" id="ARBA00022837"/>
    </source>
</evidence>
<dbReference type="Proteomes" id="UP000595254">
    <property type="component" value="Chromosome"/>
</dbReference>